<organism evidence="2 3">
    <name type="scientific">Virgisporangium aliadipatigenens</name>
    <dbReference type="NCBI Taxonomy" id="741659"/>
    <lineage>
        <taxon>Bacteria</taxon>
        <taxon>Bacillati</taxon>
        <taxon>Actinomycetota</taxon>
        <taxon>Actinomycetes</taxon>
        <taxon>Micromonosporales</taxon>
        <taxon>Micromonosporaceae</taxon>
        <taxon>Virgisporangium</taxon>
    </lineage>
</organism>
<keyword evidence="3" id="KW-1185">Reference proteome</keyword>
<evidence type="ECO:0000256" key="1">
    <source>
        <dbReference type="SAM" id="MobiDB-lite"/>
    </source>
</evidence>
<feature type="region of interest" description="Disordered" evidence="1">
    <location>
        <begin position="137"/>
        <end position="157"/>
    </location>
</feature>
<reference evidence="2" key="1">
    <citation type="submission" date="2021-01" db="EMBL/GenBank/DDBJ databases">
        <title>Whole genome shotgun sequence of Virgisporangium aliadipatigenens NBRC 105644.</title>
        <authorList>
            <person name="Komaki H."/>
            <person name="Tamura T."/>
        </authorList>
    </citation>
    <scope>NUCLEOTIDE SEQUENCE</scope>
    <source>
        <strain evidence="2">NBRC 105644</strain>
    </source>
</reference>
<accession>A0A8J3YNG7</accession>
<proteinExistence type="predicted"/>
<name>A0A8J3YNG7_9ACTN</name>
<dbReference type="Proteomes" id="UP000619260">
    <property type="component" value="Unassembled WGS sequence"/>
</dbReference>
<dbReference type="EMBL" id="BOPF01000016">
    <property type="protein sequence ID" value="GIJ47657.1"/>
    <property type="molecule type" value="Genomic_DNA"/>
</dbReference>
<dbReference type="AlphaFoldDB" id="A0A8J3YNG7"/>
<evidence type="ECO:0000313" key="2">
    <source>
        <dbReference type="EMBL" id="GIJ47657.1"/>
    </source>
</evidence>
<protein>
    <submittedName>
        <fullName evidence="2">Uncharacterized protein</fullName>
    </submittedName>
</protein>
<sequence>MDPDWAARRGQAISAHARDLERREEAETRRAREMLTDFVRAALEKGIAPVPLRARSYDGRQRYRTGLHGWYLHGDEAMAVGADGEFYILSVPGSVRALVTGVRLRPDRARTVIGEGGRDGDRVALRTLLDRILAGAPDGGAPGGGAPGVTGLPGGAA</sequence>
<gene>
    <name evidence="2" type="ORF">Val02_45430</name>
</gene>
<comment type="caution">
    <text evidence="2">The sequence shown here is derived from an EMBL/GenBank/DDBJ whole genome shotgun (WGS) entry which is preliminary data.</text>
</comment>
<dbReference type="RefSeq" id="WP_203901172.1">
    <property type="nucleotide sequence ID" value="NZ_BOPF01000016.1"/>
</dbReference>
<evidence type="ECO:0000313" key="3">
    <source>
        <dbReference type="Proteomes" id="UP000619260"/>
    </source>
</evidence>